<dbReference type="InterPro" id="IPR001932">
    <property type="entry name" value="PPM-type_phosphatase-like_dom"/>
</dbReference>
<evidence type="ECO:0000259" key="2">
    <source>
        <dbReference type="PROSITE" id="PS51746"/>
    </source>
</evidence>
<feature type="region of interest" description="Disordered" evidence="1">
    <location>
        <begin position="22"/>
        <end position="83"/>
    </location>
</feature>
<reference evidence="3" key="1">
    <citation type="submission" date="2021-05" db="EMBL/GenBank/DDBJ databases">
        <title>The genome of the haptophyte Pavlova lutheri (Diacronema luteri, Pavlovales) - a model for lipid biosynthesis in eukaryotic algae.</title>
        <authorList>
            <person name="Hulatt C.J."/>
            <person name="Posewitz M.C."/>
        </authorList>
    </citation>
    <scope>NUCLEOTIDE SEQUENCE</scope>
    <source>
        <strain evidence="3">NIVA-4/92</strain>
    </source>
</reference>
<dbReference type="GO" id="GO:0004722">
    <property type="term" value="F:protein serine/threonine phosphatase activity"/>
    <property type="evidence" value="ECO:0007669"/>
    <property type="project" value="InterPro"/>
</dbReference>
<dbReference type="CDD" id="cd00143">
    <property type="entry name" value="PP2Cc"/>
    <property type="match status" value="1"/>
</dbReference>
<sequence>MIASAELALSDAALRLECARGERKRARRELRHAAKRARRRESEQPAREPPSPERVSDTADGGLAAAPAPTARESAHACAQGPRPTMEDEAICIDDLCGAPLGRDACSLYAVLDGHGGARVAKIAKRVLAGAVRAHLELPAAPPRDGEGERDFDAGRRALLLAFEEAEAEIDAVARRGNWLDGTTACVALAMGGLLVVANVGDSRAVLGRADGSAVALSVDHKPDDEAEHRRIRDAGGLVTLFPGDCARVNGDLALSRALGDVRWKAPCQHTPAFPARYVQPAPPRAASAAGSGACVSAAMLPRACAPTSTAHISIVSATPDIECVRLLPGDDVLIVACDGLWDVMTDAEAIGFARTRLKRGVPLAQTAHELVRVALARGSMDNVTIVLVRFGDDDAGDGGDGGGGADPFALVDGQQARAPLEAFGPAQPAGYDGRGESDDNAESDDAGQGEQGGAEAKAGAGCAGGEARST</sequence>
<evidence type="ECO:0000256" key="1">
    <source>
        <dbReference type="SAM" id="MobiDB-lite"/>
    </source>
</evidence>
<dbReference type="InterPro" id="IPR036457">
    <property type="entry name" value="PPM-type-like_dom_sf"/>
</dbReference>
<dbReference type="InterPro" id="IPR015655">
    <property type="entry name" value="PP2C"/>
</dbReference>
<dbReference type="SUPFAM" id="SSF81606">
    <property type="entry name" value="PP2C-like"/>
    <property type="match status" value="1"/>
</dbReference>
<feature type="compositionally biased region" description="Low complexity" evidence="1">
    <location>
        <begin position="58"/>
        <end position="71"/>
    </location>
</feature>
<dbReference type="SMART" id="SM00331">
    <property type="entry name" value="PP2C_SIG"/>
    <property type="match status" value="1"/>
</dbReference>
<feature type="compositionally biased region" description="Acidic residues" evidence="1">
    <location>
        <begin position="439"/>
        <end position="448"/>
    </location>
</feature>
<dbReference type="EMBL" id="JAGTXO010000015">
    <property type="protein sequence ID" value="KAG8463647.1"/>
    <property type="molecule type" value="Genomic_DNA"/>
</dbReference>
<keyword evidence="4" id="KW-1185">Reference proteome</keyword>
<dbReference type="Pfam" id="PF00481">
    <property type="entry name" value="PP2C"/>
    <property type="match status" value="1"/>
</dbReference>
<dbReference type="SMART" id="SM00332">
    <property type="entry name" value="PP2Cc"/>
    <property type="match status" value="1"/>
</dbReference>
<evidence type="ECO:0000313" key="4">
    <source>
        <dbReference type="Proteomes" id="UP000751190"/>
    </source>
</evidence>
<feature type="domain" description="PPM-type phosphatase" evidence="2">
    <location>
        <begin position="73"/>
        <end position="391"/>
    </location>
</feature>
<dbReference type="Gene3D" id="3.60.40.10">
    <property type="entry name" value="PPM-type phosphatase domain"/>
    <property type="match status" value="1"/>
</dbReference>
<dbReference type="PANTHER" id="PTHR47992">
    <property type="entry name" value="PROTEIN PHOSPHATASE"/>
    <property type="match status" value="1"/>
</dbReference>
<protein>
    <recommendedName>
        <fullName evidence="2">PPM-type phosphatase domain-containing protein</fullName>
    </recommendedName>
</protein>
<organism evidence="3 4">
    <name type="scientific">Diacronema lutheri</name>
    <name type="common">Unicellular marine alga</name>
    <name type="synonym">Monochrysis lutheri</name>
    <dbReference type="NCBI Taxonomy" id="2081491"/>
    <lineage>
        <taxon>Eukaryota</taxon>
        <taxon>Haptista</taxon>
        <taxon>Haptophyta</taxon>
        <taxon>Pavlovophyceae</taxon>
        <taxon>Pavlovales</taxon>
        <taxon>Pavlovaceae</taxon>
        <taxon>Diacronema</taxon>
    </lineage>
</organism>
<feature type="compositionally biased region" description="Basic residues" evidence="1">
    <location>
        <begin position="22"/>
        <end position="39"/>
    </location>
</feature>
<evidence type="ECO:0000313" key="3">
    <source>
        <dbReference type="EMBL" id="KAG8463647.1"/>
    </source>
</evidence>
<feature type="region of interest" description="Disordered" evidence="1">
    <location>
        <begin position="398"/>
        <end position="471"/>
    </location>
</feature>
<name>A0A8J5XGR8_DIALT</name>
<dbReference type="Proteomes" id="UP000751190">
    <property type="component" value="Unassembled WGS sequence"/>
</dbReference>
<comment type="caution">
    <text evidence="3">The sequence shown here is derived from an EMBL/GenBank/DDBJ whole genome shotgun (WGS) entry which is preliminary data.</text>
</comment>
<dbReference type="OrthoDB" id="10264738at2759"/>
<proteinExistence type="predicted"/>
<dbReference type="AlphaFoldDB" id="A0A8J5XGR8"/>
<gene>
    <name evidence="3" type="ORF">KFE25_003920</name>
</gene>
<accession>A0A8J5XGR8</accession>
<feature type="compositionally biased region" description="Low complexity" evidence="1">
    <location>
        <begin position="454"/>
        <end position="471"/>
    </location>
</feature>
<feature type="compositionally biased region" description="Basic and acidic residues" evidence="1">
    <location>
        <begin position="40"/>
        <end position="57"/>
    </location>
</feature>
<dbReference type="PROSITE" id="PS51746">
    <property type="entry name" value="PPM_2"/>
    <property type="match status" value="1"/>
</dbReference>